<feature type="domain" description="DUF7729" evidence="3">
    <location>
        <begin position="35"/>
        <end position="240"/>
    </location>
</feature>
<keyword evidence="2" id="KW-0472">Membrane</keyword>
<dbReference type="OrthoDB" id="2564812at2759"/>
<dbReference type="PANTHER" id="PTHR39460">
    <property type="entry name" value="EXPRESSED PROTEIN"/>
    <property type="match status" value="1"/>
</dbReference>
<accession>A0A9P8EU72</accession>
<name>A0A9P8EU72_AURME</name>
<dbReference type="EMBL" id="JAHFXF010000030">
    <property type="protein sequence ID" value="KAG9699606.1"/>
    <property type="molecule type" value="Genomic_DNA"/>
</dbReference>
<feature type="non-terminal residue" evidence="4">
    <location>
        <position position="274"/>
    </location>
</feature>
<feature type="region of interest" description="Disordered" evidence="1">
    <location>
        <begin position="1"/>
        <end position="32"/>
    </location>
</feature>
<evidence type="ECO:0000259" key="3">
    <source>
        <dbReference type="Pfam" id="PF24855"/>
    </source>
</evidence>
<evidence type="ECO:0000313" key="4">
    <source>
        <dbReference type="EMBL" id="KAG9699606.1"/>
    </source>
</evidence>
<gene>
    <name evidence="4" type="ORF">KCU76_g1368</name>
</gene>
<feature type="compositionally biased region" description="Low complexity" evidence="1">
    <location>
        <begin position="11"/>
        <end position="32"/>
    </location>
</feature>
<keyword evidence="2" id="KW-1133">Transmembrane helix</keyword>
<reference evidence="4" key="1">
    <citation type="journal article" date="2021" name="J Fungi (Basel)">
        <title>Virulence traits and population genomics of the black yeast Aureobasidium melanogenum.</title>
        <authorList>
            <person name="Cernosa A."/>
            <person name="Sun X."/>
            <person name="Gostincar C."/>
            <person name="Fang C."/>
            <person name="Gunde-Cimerman N."/>
            <person name="Song Z."/>
        </authorList>
    </citation>
    <scope>NUCLEOTIDE SEQUENCE</scope>
    <source>
        <strain evidence="4">EXF-9911</strain>
    </source>
</reference>
<feature type="transmembrane region" description="Helical" evidence="2">
    <location>
        <begin position="255"/>
        <end position="273"/>
    </location>
</feature>
<dbReference type="AlphaFoldDB" id="A0A9P8EU72"/>
<reference evidence="4" key="2">
    <citation type="submission" date="2021-08" db="EMBL/GenBank/DDBJ databases">
        <authorList>
            <person name="Gostincar C."/>
            <person name="Sun X."/>
            <person name="Song Z."/>
            <person name="Gunde-Cimerman N."/>
        </authorList>
    </citation>
    <scope>NUCLEOTIDE SEQUENCE</scope>
    <source>
        <strain evidence="4">EXF-9911</strain>
    </source>
</reference>
<proteinExistence type="predicted"/>
<sequence length="274" mass="28664">MRHFLKRAERSTSTSSSASSSFSSSSSSTASSDALPIPFDTALGNNFTTSSCPAFFKSFLSNDTFNECVPLSLLLQTSTSFFSIQRSPVRLAQTLGASCSVNFDSCNTLMASLARQIQSPNNCAADLQNQNPTVMQAYTGFIAYQSLYHAGCLLNSNTGSYCFSDAVTNASSPTDSYVYYLPLGISLPSTTTPSCSSCLRDTMSVFASAATNRSQPLSQVYGTAAAMIDLTCGADFVNASIPTAPSTGAASSVQSGLGLVGIIALLLSLVTVLR</sequence>
<organism evidence="4 5">
    <name type="scientific">Aureobasidium melanogenum</name>
    <name type="common">Aureobasidium pullulans var. melanogenum</name>
    <dbReference type="NCBI Taxonomy" id="46634"/>
    <lineage>
        <taxon>Eukaryota</taxon>
        <taxon>Fungi</taxon>
        <taxon>Dikarya</taxon>
        <taxon>Ascomycota</taxon>
        <taxon>Pezizomycotina</taxon>
        <taxon>Dothideomycetes</taxon>
        <taxon>Dothideomycetidae</taxon>
        <taxon>Dothideales</taxon>
        <taxon>Saccotheciaceae</taxon>
        <taxon>Aureobasidium</taxon>
    </lineage>
</organism>
<dbReference type="Proteomes" id="UP000779574">
    <property type="component" value="Unassembled WGS sequence"/>
</dbReference>
<keyword evidence="2" id="KW-0812">Transmembrane</keyword>
<evidence type="ECO:0000256" key="2">
    <source>
        <dbReference type="SAM" id="Phobius"/>
    </source>
</evidence>
<feature type="compositionally biased region" description="Basic and acidic residues" evidence="1">
    <location>
        <begin position="1"/>
        <end position="10"/>
    </location>
</feature>
<evidence type="ECO:0000256" key="1">
    <source>
        <dbReference type="SAM" id="MobiDB-lite"/>
    </source>
</evidence>
<protein>
    <recommendedName>
        <fullName evidence="3">DUF7729 domain-containing protein</fullName>
    </recommendedName>
</protein>
<dbReference type="InterPro" id="IPR056146">
    <property type="entry name" value="DUF7729"/>
</dbReference>
<dbReference type="PANTHER" id="PTHR39460:SF1">
    <property type="entry name" value="C6 TRANSCRIPTION FACTOR"/>
    <property type="match status" value="1"/>
</dbReference>
<dbReference type="Pfam" id="PF24855">
    <property type="entry name" value="DUF7729"/>
    <property type="match status" value="1"/>
</dbReference>
<comment type="caution">
    <text evidence="4">The sequence shown here is derived from an EMBL/GenBank/DDBJ whole genome shotgun (WGS) entry which is preliminary data.</text>
</comment>
<evidence type="ECO:0000313" key="5">
    <source>
        <dbReference type="Proteomes" id="UP000779574"/>
    </source>
</evidence>